<dbReference type="InterPro" id="IPR037523">
    <property type="entry name" value="VOC_core"/>
</dbReference>
<dbReference type="Proteomes" id="UP000344343">
    <property type="component" value="Unassembled WGS sequence"/>
</dbReference>
<sequence length="136" mass="15564">MATRSEQIFINLPVKDLQATVAFFTELGYEFNPQFTDENATQMLIGDNIFAMLLKEDFFQTFHKEGIADTTKAREVLITITQDSRQAVDTLVDHALKIGAKPAGETQDYDFMYSRSFLDLDNHLWEIAYLDESALQ</sequence>
<dbReference type="EMBL" id="AAAKQF010000007">
    <property type="protein sequence ID" value="EAC9040689.1"/>
    <property type="molecule type" value="Genomic_DNA"/>
</dbReference>
<evidence type="ECO:0000313" key="16">
    <source>
        <dbReference type="EMBL" id="EAG2088041.1"/>
    </source>
</evidence>
<dbReference type="EMBL" id="AAAREG010000006">
    <property type="protein sequence ID" value="EAE2354425.1"/>
    <property type="molecule type" value="Genomic_DNA"/>
</dbReference>
<reference evidence="47" key="9">
    <citation type="submission" date="2020-05" db="EMBL/GenBank/DDBJ databases">
        <authorList>
            <consortium name="NCBI Pathogen Detection Project"/>
        </authorList>
    </citation>
    <scope>NUCLEOTIDE SEQUENCE</scope>
    <source>
        <strain evidence="41">09CEB371LM</strain>
        <strain evidence="47">2017-325981-023-01</strain>
        <strain evidence="43">CFIAFB20100120</strain>
        <strain evidence="42">CFIAFB20130012</strain>
        <strain evidence="45">CFIAFB20170037</strain>
        <strain evidence="44">CFIAFB20170045</strain>
        <strain evidence="46">DMG1500109</strain>
    </source>
</reference>
<dbReference type="Proteomes" id="UP000478704">
    <property type="component" value="Unassembled WGS sequence"/>
</dbReference>
<keyword evidence="32" id="KW-0560">Oxidoreductase</keyword>
<dbReference type="EMBL" id="AAASLB010000006">
    <property type="protein sequence ID" value="EAE4942530.1"/>
    <property type="molecule type" value="Genomic_DNA"/>
</dbReference>
<dbReference type="Proteomes" id="UP000843503">
    <property type="component" value="Unassembled WGS sequence"/>
</dbReference>
<evidence type="ECO:0000313" key="55">
    <source>
        <dbReference type="Proteomes" id="UP000337746"/>
    </source>
</evidence>
<dbReference type="Proteomes" id="UP000478682">
    <property type="component" value="Unassembled WGS sequence"/>
</dbReference>
<dbReference type="EMBL" id="DAAJFY010000006">
    <property type="protein sequence ID" value="HAC0275711.1"/>
    <property type="molecule type" value="Genomic_DNA"/>
</dbReference>
<dbReference type="EMBL" id="DAAJZA010000004">
    <property type="protein sequence ID" value="HAC1754818.1"/>
    <property type="molecule type" value="Genomic_DNA"/>
</dbReference>
<evidence type="ECO:0000313" key="56">
    <source>
        <dbReference type="Proteomes" id="UP000339309"/>
    </source>
</evidence>
<evidence type="ECO:0000313" key="7">
    <source>
        <dbReference type="EMBL" id="EAD1186063.1"/>
    </source>
</evidence>
<evidence type="ECO:0000313" key="54">
    <source>
        <dbReference type="Proteomes" id="UP000336166"/>
    </source>
</evidence>
<proteinExistence type="predicted"/>
<comment type="caution">
    <text evidence="32">The sequence shown here is derived from an EMBL/GenBank/DDBJ whole genome shotgun (WGS) entry which is preliminary data.</text>
</comment>
<evidence type="ECO:0000313" key="33">
    <source>
        <dbReference type="EMBL" id="ECC1557679.1"/>
    </source>
</evidence>
<dbReference type="Proteomes" id="UP000540117">
    <property type="component" value="Unassembled WGS sequence"/>
</dbReference>
<evidence type="ECO:0000259" key="1">
    <source>
        <dbReference type="PROSITE" id="PS51819"/>
    </source>
</evidence>
<dbReference type="EMBL" id="JACAVN010000006">
    <property type="protein sequence ID" value="NYA02313.1"/>
    <property type="molecule type" value="Genomic_DNA"/>
</dbReference>
<dbReference type="Proteomes" id="UP000481141">
    <property type="component" value="Unassembled WGS sequence"/>
</dbReference>
<evidence type="ECO:0000313" key="9">
    <source>
        <dbReference type="EMBL" id="EAD5773610.1"/>
    </source>
</evidence>
<dbReference type="Proteomes" id="UP000398321">
    <property type="component" value="Unassembled WGS sequence"/>
</dbReference>
<evidence type="ECO:0000313" key="84">
    <source>
        <dbReference type="Proteomes" id="UP000528151"/>
    </source>
</evidence>
<dbReference type="EMBL" id="AABAGT010000004">
    <property type="protein sequence ID" value="EAG0866340.1"/>
    <property type="molecule type" value="Genomic_DNA"/>
</dbReference>
<evidence type="ECO:0000313" key="61">
    <source>
        <dbReference type="Proteomes" id="UP000358545"/>
    </source>
</evidence>
<evidence type="ECO:0000313" key="95">
    <source>
        <dbReference type="Proteomes" id="UP000843775"/>
    </source>
</evidence>
<dbReference type="Proteomes" id="UP000840197">
    <property type="component" value="Unassembled WGS sequence"/>
</dbReference>
<evidence type="ECO:0000313" key="37">
    <source>
        <dbReference type="EMBL" id="EDN7716115.1"/>
    </source>
</evidence>
<dbReference type="Pfam" id="PF22677">
    <property type="entry name" value="Ble-like_N"/>
    <property type="match status" value="1"/>
</dbReference>
<dbReference type="EMBL" id="AABFVG010000007">
    <property type="protein sequence ID" value="EAH2282599.1"/>
    <property type="molecule type" value="Genomic_DNA"/>
</dbReference>
<evidence type="ECO:0000313" key="92">
    <source>
        <dbReference type="Proteomes" id="UP000566721"/>
    </source>
</evidence>
<evidence type="ECO:0000313" key="41">
    <source>
        <dbReference type="EMBL" id="HAA8054490.1"/>
    </source>
</evidence>
<evidence type="ECO:0000313" key="14">
    <source>
        <dbReference type="EMBL" id="EAG0866340.1"/>
    </source>
</evidence>
<dbReference type="EMBL" id="AALAQH010000006">
    <property type="protein sequence ID" value="ECX6925187.1"/>
    <property type="molecule type" value="Genomic_DNA"/>
</dbReference>
<evidence type="ECO:0000313" key="25">
    <source>
        <dbReference type="EMBL" id="EAG9519955.1"/>
    </source>
</evidence>
<evidence type="ECO:0000313" key="19">
    <source>
        <dbReference type="EMBL" id="EAG2997813.1"/>
    </source>
</evidence>
<evidence type="ECO:0000313" key="28">
    <source>
        <dbReference type="EMBL" id="EAH4242850.1"/>
    </source>
</evidence>
<evidence type="ECO:0000313" key="30">
    <source>
        <dbReference type="EMBL" id="EAK9317772.1"/>
    </source>
</evidence>
<dbReference type="EMBL" id="QDAY01000005">
    <property type="protein sequence ID" value="KAA9447722.1"/>
    <property type="molecule type" value="Genomic_DNA"/>
</dbReference>
<evidence type="ECO:0000313" key="82">
    <source>
        <dbReference type="Proteomes" id="UP000525850"/>
    </source>
</evidence>
<evidence type="ECO:0000313" key="15">
    <source>
        <dbReference type="EMBL" id="EAG1894241.1"/>
    </source>
</evidence>
<organism evidence="32 68">
    <name type="scientific">Listeria monocytogenes</name>
    <dbReference type="NCBI Taxonomy" id="1639"/>
    <lineage>
        <taxon>Bacteria</taxon>
        <taxon>Bacillati</taxon>
        <taxon>Bacillota</taxon>
        <taxon>Bacilli</taxon>
        <taxon>Bacillales</taxon>
        <taxon>Listeriaceae</taxon>
        <taxon>Listeria</taxon>
    </lineage>
</organism>
<evidence type="ECO:0000313" key="24">
    <source>
        <dbReference type="EMBL" id="EAG9388724.1"/>
    </source>
</evidence>
<dbReference type="Proteomes" id="UP000345329">
    <property type="component" value="Unassembled WGS sequence"/>
</dbReference>
<evidence type="ECO:0000313" key="62">
    <source>
        <dbReference type="Proteomes" id="UP000364988"/>
    </source>
</evidence>
<evidence type="ECO:0000313" key="13">
    <source>
        <dbReference type="EMBL" id="EAE4942530.1"/>
    </source>
</evidence>
<evidence type="ECO:0000313" key="39">
    <source>
        <dbReference type="EMBL" id="EDO0987040.1"/>
    </source>
</evidence>
<dbReference type="PROSITE" id="PS51819">
    <property type="entry name" value="VOC"/>
    <property type="match status" value="1"/>
</dbReference>
<dbReference type="EMBL" id="AABEMN010000012">
    <property type="protein sequence ID" value="EAG9519955.1"/>
    <property type="molecule type" value="Genomic_DNA"/>
</dbReference>
<evidence type="ECO:0000313" key="59">
    <source>
        <dbReference type="Proteomes" id="UP000350032"/>
    </source>
</evidence>
<evidence type="ECO:0000313" key="66">
    <source>
        <dbReference type="Proteomes" id="UP000379076"/>
    </source>
</evidence>
<evidence type="ECO:0000313" key="96">
    <source>
        <dbReference type="Proteomes" id="UP000844415"/>
    </source>
</evidence>
<dbReference type="Proteomes" id="UP000393182">
    <property type="component" value="Unassembled WGS sequence"/>
</dbReference>
<dbReference type="Proteomes" id="UP000376505">
    <property type="component" value="Unassembled WGS sequence"/>
</dbReference>
<dbReference type="Proteomes" id="UP000527632">
    <property type="component" value="Unassembled WGS sequence"/>
</dbReference>
<evidence type="ECO:0000313" key="90">
    <source>
        <dbReference type="Proteomes" id="UP000548278"/>
    </source>
</evidence>
<evidence type="ECO:0000313" key="12">
    <source>
        <dbReference type="EMBL" id="EAE2354425.1"/>
    </source>
</evidence>
<dbReference type="EMBL" id="QXLS01000009">
    <property type="protein sequence ID" value="RKA04878.1"/>
    <property type="molecule type" value="Genomic_DNA"/>
</dbReference>
<evidence type="ECO:0000313" key="27">
    <source>
        <dbReference type="EMBL" id="EAH3294798.1"/>
    </source>
</evidence>
<evidence type="ECO:0000313" key="34">
    <source>
        <dbReference type="EMBL" id="ECX6925187.1"/>
    </source>
</evidence>
<dbReference type="EMBL" id="DAAEEB010000015">
    <property type="protein sequence ID" value="HAA8054490.1"/>
    <property type="molecule type" value="Genomic_DNA"/>
</dbReference>
<evidence type="ECO:0000313" key="5">
    <source>
        <dbReference type="EMBL" id="EAC7481658.1"/>
    </source>
</evidence>
<evidence type="ECO:0000313" key="91">
    <source>
        <dbReference type="Proteomes" id="UP000549379"/>
    </source>
</evidence>
<evidence type="ECO:0000313" key="81">
    <source>
        <dbReference type="Proteomes" id="UP000522199"/>
    </source>
</evidence>
<dbReference type="Proteomes" id="UP000530452">
    <property type="component" value="Unassembled WGS sequence"/>
</dbReference>
<evidence type="ECO:0000313" key="71">
    <source>
        <dbReference type="Proteomes" id="UP000423131"/>
    </source>
</evidence>
<dbReference type="EMBL" id="AABAWE010000006">
    <property type="protein sequence ID" value="EAG2088041.1"/>
    <property type="molecule type" value="Genomic_DNA"/>
</dbReference>
<dbReference type="Proteomes" id="UP000365297">
    <property type="component" value="Unassembled WGS sequence"/>
</dbReference>
<dbReference type="CDD" id="cd09012">
    <property type="entry name" value="VOC_like"/>
    <property type="match status" value="1"/>
</dbReference>
<dbReference type="Proteomes" id="UP000354255">
    <property type="component" value="Unassembled WGS sequence"/>
</dbReference>
<dbReference type="GO" id="GO:0051213">
    <property type="term" value="F:dioxygenase activity"/>
    <property type="evidence" value="ECO:0007669"/>
    <property type="project" value="UniProtKB-KW"/>
</dbReference>
<evidence type="ECO:0000313" key="70">
    <source>
        <dbReference type="Proteomes" id="UP000410967"/>
    </source>
</evidence>
<dbReference type="EMBL" id="AAAMZD010000007">
    <property type="protein sequence ID" value="EAD3793754.1"/>
    <property type="molecule type" value="Genomic_DNA"/>
</dbReference>
<evidence type="ECO:0000313" key="74">
    <source>
        <dbReference type="Proteomes" id="UP000460224"/>
    </source>
</evidence>
<evidence type="ECO:0000313" key="42">
    <source>
        <dbReference type="EMBL" id="HAB8398363.1"/>
    </source>
</evidence>
<evidence type="ECO:0000313" key="32">
    <source>
        <dbReference type="EMBL" id="ECB9513757.1"/>
    </source>
</evidence>
<dbReference type="Proteomes" id="UP000533021">
    <property type="component" value="Unassembled WGS sequence"/>
</dbReference>
<dbReference type="EMBL" id="AAHZFN010000003">
    <property type="protein sequence ID" value="ECB9472616.1"/>
    <property type="molecule type" value="Genomic_DNA"/>
</dbReference>
<evidence type="ECO:0000313" key="4">
    <source>
        <dbReference type="EMBL" id="EAC6547026.1"/>
    </source>
</evidence>
<dbReference type="Proteomes" id="UP000368512">
    <property type="component" value="Unassembled WGS sequence"/>
</dbReference>
<evidence type="ECO:0000313" key="83">
    <source>
        <dbReference type="Proteomes" id="UP000527632"/>
    </source>
</evidence>
<dbReference type="EMBL" id="AABDGJ010000005">
    <property type="protein sequence ID" value="EAG6990624.1"/>
    <property type="molecule type" value="Genomic_DNA"/>
</dbReference>
<dbReference type="InterPro" id="IPR029068">
    <property type="entry name" value="Glyas_Bleomycin-R_OHBP_Dase"/>
</dbReference>
<dbReference type="InterPro" id="IPR053863">
    <property type="entry name" value="Glyoxy/Ble-like_N"/>
</dbReference>
<evidence type="ECO:0000313" key="64">
    <source>
        <dbReference type="Proteomes" id="UP000368512"/>
    </source>
</evidence>
<evidence type="ECO:0000313" key="44">
    <source>
        <dbReference type="EMBL" id="HAC0013385.1"/>
    </source>
</evidence>
<dbReference type="Proteomes" id="UP000528151">
    <property type="component" value="Unassembled WGS sequence"/>
</dbReference>
<feature type="domain" description="VOC" evidence="1">
    <location>
        <begin position="6"/>
        <end position="130"/>
    </location>
</feature>
<evidence type="ECO:0000313" key="26">
    <source>
        <dbReference type="EMBL" id="EAH2282599.1"/>
    </source>
</evidence>
<evidence type="ECO:0000313" key="18">
    <source>
        <dbReference type="EMBL" id="EAG2515969.1"/>
    </source>
</evidence>
<dbReference type="Proteomes" id="UP000364988">
    <property type="component" value="Unassembled WGS sequence"/>
</dbReference>
<dbReference type="Proteomes" id="UP000544530">
    <property type="component" value="Unassembled WGS sequence"/>
</dbReference>
<dbReference type="EMBL" id="AANDSR010000005">
    <property type="protein sequence ID" value="EDN9836791.1"/>
    <property type="molecule type" value="Genomic_DNA"/>
</dbReference>
<evidence type="ECO:0000313" key="75">
    <source>
        <dbReference type="Proteomes" id="UP000467347"/>
    </source>
</evidence>
<dbReference type="Proteomes" id="UP000460224">
    <property type="component" value="Unassembled WGS sequence"/>
</dbReference>
<dbReference type="EMBL" id="AANPAU010000007">
    <property type="protein sequence ID" value="EDP8514604.1"/>
    <property type="molecule type" value="Genomic_DNA"/>
</dbReference>
<dbReference type="EMBL" id="AABGUK010000005">
    <property type="protein sequence ID" value="EAH4242850.1"/>
    <property type="molecule type" value="Genomic_DNA"/>
</dbReference>
<evidence type="ECO:0000313" key="40">
    <source>
        <dbReference type="EMBL" id="EDP8514604.1"/>
    </source>
</evidence>
<dbReference type="Proteomes" id="UP000522199">
    <property type="component" value="Unassembled WGS sequence"/>
</dbReference>
<evidence type="ECO:0000313" key="23">
    <source>
        <dbReference type="EMBL" id="EAG6990624.1"/>
    </source>
</evidence>
<dbReference type="Proteomes" id="UP000339309">
    <property type="component" value="Unassembled WGS sequence"/>
</dbReference>
<dbReference type="Proteomes" id="UP000467536">
    <property type="component" value="Unassembled WGS sequence"/>
</dbReference>
<dbReference type="RefSeq" id="WP_003726493.1">
    <property type="nucleotide sequence ID" value="NC_021824.1"/>
</dbReference>
<dbReference type="SUPFAM" id="SSF54593">
    <property type="entry name" value="Glyoxalase/Bleomycin resistance protein/Dihydroxybiphenyl dioxygenase"/>
    <property type="match status" value="1"/>
</dbReference>
<dbReference type="Proteomes" id="UP000852906">
    <property type="component" value="Unassembled WGS sequence"/>
</dbReference>
<dbReference type="Proteomes" id="UP000841146">
    <property type="component" value="Unassembled WGS sequence"/>
</dbReference>
<dbReference type="EMBL" id="AABBAW010000007">
    <property type="protein sequence ID" value="EAG2515969.1"/>
    <property type="molecule type" value="Genomic_DNA"/>
</dbReference>
<evidence type="ECO:0000313" key="38">
    <source>
        <dbReference type="EMBL" id="EDN9836791.1"/>
    </source>
</evidence>
<dbReference type="EMBL" id="AABBHO010000033">
    <property type="protein sequence ID" value="EAG2997813.1"/>
    <property type="molecule type" value="Genomic_DNA"/>
</dbReference>
<dbReference type="Proteomes" id="UP000455569">
    <property type="component" value="Unassembled WGS sequence"/>
</dbReference>
<dbReference type="EMBL" id="DABJAN010000005">
    <property type="protein sequence ID" value="HAJ9594260.1"/>
    <property type="molecule type" value="Genomic_DNA"/>
</dbReference>
<evidence type="ECO:0000313" key="97">
    <source>
        <dbReference type="Proteomes" id="UP000852906"/>
    </source>
</evidence>
<evidence type="ECO:0000313" key="52">
    <source>
        <dbReference type="Proteomes" id="UP000272537"/>
    </source>
</evidence>
<dbReference type="Proteomes" id="UP000844415">
    <property type="component" value="Unassembled WGS sequence"/>
</dbReference>
<evidence type="ECO:0000313" key="60">
    <source>
        <dbReference type="Proteomes" id="UP000354255"/>
    </source>
</evidence>
<dbReference type="EMBL" id="AABATR010000006">
    <property type="protein sequence ID" value="EAG1894241.1"/>
    <property type="molecule type" value="Genomic_DNA"/>
</dbReference>
<evidence type="ECO:0000313" key="89">
    <source>
        <dbReference type="Proteomes" id="UP000546397"/>
    </source>
</evidence>
<dbReference type="Proteomes" id="UP000566721">
    <property type="component" value="Unassembled WGS sequence"/>
</dbReference>
<dbReference type="Proteomes" id="UP000410967">
    <property type="component" value="Unassembled WGS sequence"/>
</dbReference>
<dbReference type="Proteomes" id="UP000525850">
    <property type="component" value="Unassembled WGS sequence"/>
</dbReference>
<evidence type="ECO:0000313" key="17">
    <source>
        <dbReference type="EMBL" id="EAG2246413.1"/>
    </source>
</evidence>
<dbReference type="EMBL" id="AANEHK010000016">
    <property type="protein sequence ID" value="EDO0987040.1"/>
    <property type="molecule type" value="Genomic_DNA"/>
</dbReference>
<evidence type="ECO:0000313" key="53">
    <source>
        <dbReference type="Proteomes" id="UP000331186"/>
    </source>
</evidence>
<evidence type="ECO:0000313" key="57">
    <source>
        <dbReference type="Proteomes" id="UP000344343"/>
    </source>
</evidence>
<dbReference type="EMBL" id="AACJYH010000007">
    <property type="protein sequence ID" value="EAK8898009.1"/>
    <property type="molecule type" value="Genomic_DNA"/>
</dbReference>
<dbReference type="EMBL" id="AABAYG010000006">
    <property type="protein sequence ID" value="EAG2246413.1"/>
    <property type="molecule type" value="Genomic_DNA"/>
</dbReference>
<dbReference type="KEGG" id="lmv:Y193_03540"/>
<evidence type="ECO:0000313" key="94">
    <source>
        <dbReference type="Proteomes" id="UP000841146"/>
    </source>
</evidence>
<evidence type="ECO:0000313" key="63">
    <source>
        <dbReference type="Proteomes" id="UP000365297"/>
    </source>
</evidence>
<dbReference type="EMBL" id="AALEDS010000006">
    <property type="protein sequence ID" value="ECY6544317.1"/>
    <property type="molecule type" value="Genomic_DNA"/>
</dbReference>
<reference evidence="36 80" key="8">
    <citation type="submission" date="2019-09" db="EMBL/GenBank/DDBJ databases">
        <authorList>
            <consortium name="PulseNet: The National Subtyping Network for Foodborne Disease Surveillance"/>
            <person name="Tarr C.L."/>
            <person name="Trees E."/>
            <person name="Katz L.S."/>
            <person name="Carleton-Romer H.A."/>
            <person name="Stroika S."/>
            <person name="Kucerova Z."/>
            <person name="Roache K.F."/>
            <person name="Sabol A.L."/>
            <person name="Besser J."/>
            <person name="Gerner-Smidt P."/>
        </authorList>
    </citation>
    <scope>NUCLEOTIDE SEQUENCE [LARGE SCALE GENOMIC DNA]</scope>
    <source>
        <strain evidence="2 56">2015L-6227</strain>
        <strain evidence="12 54">PNUSAL000134</strain>
        <strain evidence="6 60">PNUSAL000910</strain>
        <strain evidence="14 61">PNUSAL002180</strain>
        <strain evidence="15 77">PNUSAL002298</strain>
        <strain evidence="29 59">PNUSAL004402</strain>
        <strain evidence="36 80">PNUSAL005692</strain>
    </source>
</reference>
<dbReference type="Proteomes" id="UP000336166">
    <property type="component" value="Unassembled WGS sequence"/>
</dbReference>
<reference evidence="48 74" key="4">
    <citation type="submission" date="2018-04" db="EMBL/GenBank/DDBJ databases">
        <title>Genome Analysis of a Prevalent Clone of Listeria monocytogenes Sequence Type 87 in China.</title>
        <authorList>
            <person name="Wang Y."/>
        </authorList>
    </citation>
    <scope>NUCLEOTIDE SEQUENCE [LARGE SCALE GENOMIC DNA]</scope>
    <source>
        <strain evidence="48 74">ICDC_LM1523</strain>
    </source>
</reference>
<reference evidence="93 94" key="3">
    <citation type="journal article" date="2018" name="Genome Biol.">
        <title>SKESA: strategic k-mer extension for scrupulous assemblies.</title>
        <authorList>
            <person name="Souvorov A."/>
            <person name="Agarwala R."/>
            <person name="Lipman D.J."/>
        </authorList>
    </citation>
    <scope>NUCLEOTIDE SEQUENCE [LARGE SCALE GENOMIC DNA]</scope>
    <source>
        <strain evidence="41">09CEB371LM</strain>
        <strain evidence="47">2017-325981-023-01</strain>
        <strain evidence="43 96">CFIAFB20100120</strain>
        <strain evidence="42 93">CFIAFB20130012</strain>
        <strain evidence="45">CFIAFB20170037</strain>
        <strain evidence="44 94">CFIAFB20170045</strain>
        <strain evidence="46 95">DMG1500109</strain>
    </source>
</reference>
<dbReference type="Proteomes" id="UP000423131">
    <property type="component" value="Unassembled WGS sequence"/>
</dbReference>
<dbReference type="Proteomes" id="UP000548278">
    <property type="component" value="Unassembled WGS sequence"/>
</dbReference>
<reference evidence="67 68" key="7">
    <citation type="submission" date="2019-07" db="EMBL/GenBank/DDBJ databases">
        <authorList>
            <consortium name="GenomeTrakr: Next Generation Sequencing Network for Food Pathogen Tracability"/>
        </authorList>
    </citation>
    <scope>NUCLEOTIDE SEQUENCE [LARGE SCALE GENOMIC DNA]</scope>
    <source>
        <strain evidence="19 91">10B02965A-1</strain>
        <strain evidence="5 64">CFSAN008042</strain>
        <strain evidence="21 84">CFSAN063727</strain>
        <strain evidence="37 73">CFSAN102901</strain>
        <strain evidence="11 66">FDA00006494</strain>
        <strain evidence="3 63">FDA00007096</strain>
        <strain evidence="7 69">FDA00008584</strain>
        <strain evidence="17">FDA00011243</strain>
        <strain evidence="4 53">FDA00013332</strain>
        <strain evidence="10 57">FDA00013853</strain>
        <strain evidence="31 71">FDA00014336</strain>
        <strain evidence="33 67">FDA00014370</strain>
        <strain evidence="32 68">FDA00014392</strain>
        <strain evidence="40">FDA00015054</strain>
        <strain evidence="20 87">FDA1005580-S054-001</strain>
        <strain evidence="78">FDA1090798-S029-001</strain>
        <strain evidence="79">FDA956581-098-004</strain>
        <strain evidence="18 82">FDA960927-006-004</strain>
        <strain evidence="22 92">FLAG-38921</strain>
        <strain evidence="34 72">FLAG-51482A</strain>
        <strain evidence="16 55">FLAG-54356</strain>
        <strain evidence="9 65">FSIS31901579</strain>
        <strain evidence="28 83">LS1344</strain>
        <strain evidence="38 75">OSF101448</strain>
        <strain evidence="8 58">VA-WGS-00405</strain>
    </source>
</reference>
<reference evidence="51 52" key="2">
    <citation type="journal article" date="2018" name="BMC Genomics">
        <title>Genes significantly associated with lineage II food isolates of Listeria monocytogenes.</title>
        <authorList>
            <person name="Pirone-Davies C."/>
            <person name="Chen Y."/>
            <person name="Pightling A."/>
            <person name="Ryan G."/>
            <person name="Wang Y."/>
            <person name="Yao K."/>
            <person name="Hoffmann M."/>
            <person name="Allard M.W."/>
        </authorList>
    </citation>
    <scope>NUCLEOTIDE SEQUENCE [LARGE SCALE GENOMIC DNA]</scope>
    <source>
        <strain evidence="51 52">PNUSAL000550</strain>
    </source>
</reference>
<evidence type="ECO:0000313" key="93">
    <source>
        <dbReference type="Proteomes" id="UP000840197"/>
    </source>
</evidence>
<dbReference type="EMBL" id="AAALRN010000007">
    <property type="protein sequence ID" value="EAD1186063.1"/>
    <property type="molecule type" value="Genomic_DNA"/>
</dbReference>
<dbReference type="Proteomes" id="UP000331186">
    <property type="component" value="Unassembled WGS sequence"/>
</dbReference>
<evidence type="ECO:0000313" key="6">
    <source>
        <dbReference type="EMBL" id="EAC9040689.1"/>
    </source>
</evidence>
<dbReference type="Proteomes" id="UP000427828">
    <property type="component" value="Unassembled WGS sequence"/>
</dbReference>
<dbReference type="Proteomes" id="UP000272537">
    <property type="component" value="Unassembled WGS sequence"/>
</dbReference>
<dbReference type="EMBL" id="DAAIHR010000006">
    <property type="protein sequence ID" value="HAB8398363.1"/>
    <property type="molecule type" value="Genomic_DNA"/>
</dbReference>
<evidence type="ECO:0000313" key="10">
    <source>
        <dbReference type="EMBL" id="EAD5787181.1"/>
    </source>
</evidence>
<dbReference type="Proteomes" id="UP000358545">
    <property type="component" value="Unassembled WGS sequence"/>
</dbReference>
<evidence type="ECO:0000313" key="35">
    <source>
        <dbReference type="EMBL" id="ECY6544317.1"/>
    </source>
</evidence>
<dbReference type="EMBL" id="AABCVX010000007">
    <property type="protein sequence ID" value="EAG6170350.1"/>
    <property type="molecule type" value="Genomic_DNA"/>
</dbReference>
<evidence type="ECO:0000313" key="68">
    <source>
        <dbReference type="Proteomes" id="UP000398321"/>
    </source>
</evidence>
<evidence type="ECO:0000313" key="76">
    <source>
        <dbReference type="Proteomes" id="UP000467536"/>
    </source>
</evidence>
<evidence type="ECO:0000313" key="73">
    <source>
        <dbReference type="Proteomes" id="UP000455569"/>
    </source>
</evidence>
<dbReference type="Proteomes" id="UP000379076">
    <property type="component" value="Unassembled WGS sequence"/>
</dbReference>
<dbReference type="Proteomes" id="UP000549379">
    <property type="component" value="Unassembled WGS sequence"/>
</dbReference>
<dbReference type="Proteomes" id="UP000489121">
    <property type="component" value="Unassembled WGS sequence"/>
</dbReference>
<evidence type="ECO:0000313" key="65">
    <source>
        <dbReference type="Proteomes" id="UP000376505"/>
    </source>
</evidence>
<evidence type="ECO:0000313" key="79">
    <source>
        <dbReference type="Proteomes" id="UP000481141"/>
    </source>
</evidence>
<dbReference type="Proteomes" id="UP000546397">
    <property type="component" value="Unassembled WGS sequence"/>
</dbReference>
<gene>
    <name evidence="14" type="ORF">A8L61_03480</name>
    <name evidence="23" type="ORF">AB917_08480</name>
    <name evidence="2" type="ORF">ABZ57_13645</name>
    <name evidence="50" type="ORF">AJL21_00480</name>
    <name evidence="11" type="ORF">ART25_12275</name>
    <name evidence="3" type="ORF">ARY78_09895</name>
    <name evidence="18" type="ORF">B1N52_12420</name>
    <name evidence="17" type="ORF">B1S26_13460</name>
    <name evidence="19" type="ORF">B5K54_11020</name>
    <name evidence="15" type="ORF">BB997_11525</name>
    <name evidence="34" type="ORF">BCZ19_10945</name>
    <name evidence="16" type="ORF">BCZ21_12280</name>
    <name evidence="21" type="ORF">CA369_09635</name>
    <name evidence="20" type="ORF">CAV64_12795</name>
    <name evidence="24" type="ORF">CW845_14605</name>
    <name evidence="26" type="ORF">D4920_10995</name>
    <name evidence="25" type="ORF">D4B11_09225</name>
    <name evidence="27" type="ORF">D5N24_10350</name>
    <name evidence="29" type="ORF">D7104_09915</name>
    <name evidence="48" type="ORF">DCK61_12900</name>
    <name evidence="22" type="ORF">DCT16_13295</name>
    <name evidence="5" type="ORF">DQ70_13280</name>
    <name evidence="4" type="ORF">DU018_01470</name>
    <name evidence="51" type="ORF">DYZ80_02915</name>
    <name evidence="13" type="ORF">E1W56_10835</name>
    <name evidence="28" type="ORF">E5F58_12715</name>
    <name evidence="10" type="ORF">EX365_11490</name>
    <name evidence="9" type="ORF">EXZ73_04810</name>
    <name evidence="35" type="ORF">F6436_08245</name>
    <name evidence="36" type="ORF">F6515_09270</name>
    <name evidence="30" type="ORF">FA835_11705</name>
    <name evidence="32" type="ORF">FLQ97_08410</name>
    <name evidence="31" type="ORF">FLR03_02850</name>
    <name evidence="33" type="ORF">FNX40_12785</name>
    <name evidence="39" type="ORF">FV747_13635</name>
    <name evidence="40" type="ORF">G3O21_002032</name>
    <name evidence="41" type="ORF">GHH22_15235</name>
    <name evidence="46" type="ORF">GI949_07515</name>
    <name evidence="38" type="ORF">GJW51_08915</name>
    <name evidence="37" type="ORF">GQG13_13405</name>
    <name evidence="42" type="ORF">GYR60_07510</name>
    <name evidence="43" type="ORF">GYS09_09735</name>
    <name evidence="44" type="ORF">GYX23_10265</name>
    <name evidence="45" type="ORF">GYY14_10045</name>
    <name evidence="47" type="ORF">HQN34_002488</name>
    <name evidence="49" type="ORF">HZJ64_10745</name>
    <name evidence="6" type="ORF">KV70_10760</name>
    <name evidence="7" type="ORF">QD52_13325</name>
    <name evidence="8" type="ORF">UI29_13415</name>
    <name evidence="12" type="ORF">Y261_08710</name>
</gene>
<dbReference type="Proteomes" id="UP000350032">
    <property type="component" value="Unassembled WGS sequence"/>
</dbReference>
<dbReference type="EMBL" id="AAAJKI010000002">
    <property type="protein sequence ID" value="EAC6547026.1"/>
    <property type="molecule type" value="Genomic_DNA"/>
</dbReference>
<dbReference type="AlphaFoldDB" id="A0A0B8RA80"/>
<dbReference type="Gene3D" id="3.10.180.10">
    <property type="entry name" value="2,3-Dihydroxybiphenyl 1,2-Dioxygenase, domain 1"/>
    <property type="match status" value="1"/>
</dbReference>
<evidence type="ECO:0000313" key="43">
    <source>
        <dbReference type="EMBL" id="HAB8557573.1"/>
    </source>
</evidence>
<dbReference type="EMBL" id="AALGDA010000026">
    <property type="protein sequence ID" value="ECY9783186.1"/>
    <property type="molecule type" value="Genomic_DNA"/>
</dbReference>
<evidence type="ECO:0000313" key="11">
    <source>
        <dbReference type="EMBL" id="EAE1339688.1"/>
    </source>
</evidence>
<dbReference type="Proteomes" id="UP000467347">
    <property type="component" value="Unassembled WGS sequence"/>
</dbReference>
<dbReference type="EMBL" id="DAAJCS010000007">
    <property type="protein sequence ID" value="HAC0013385.1"/>
    <property type="molecule type" value="Genomic_DNA"/>
</dbReference>
<dbReference type="Proteomes" id="UP000843775">
    <property type="component" value="Unassembled WGS sequence"/>
</dbReference>
<dbReference type="EMBL" id="AAHZFY010000016">
    <property type="protein sequence ID" value="ECB9513757.1"/>
    <property type="molecule type" value="Genomic_DNA"/>
</dbReference>
<dbReference type="OMA" id="FMYGHGF"/>
<protein>
    <submittedName>
        <fullName evidence="32 50">Extradiol dioxygenase</fullName>
    </submittedName>
    <submittedName>
        <fullName evidence="40">VOC family protein</fullName>
    </submittedName>
</protein>
<dbReference type="EMBL" id="AAAJWF010000009">
    <property type="protein sequence ID" value="EAC7481658.1"/>
    <property type="molecule type" value="Genomic_DNA"/>
</dbReference>
<dbReference type="Proteomes" id="UP000337746">
    <property type="component" value="Unassembled WGS sequence"/>
</dbReference>
<evidence type="ECO:0000313" key="3">
    <source>
        <dbReference type="EMBL" id="EAC5550741.1"/>
    </source>
</evidence>
<dbReference type="EMBL" id="AAAIKW010000012">
    <property type="protein sequence ID" value="EAC4553534.1"/>
    <property type="molecule type" value="Genomic_DNA"/>
</dbReference>
<dbReference type="EMBL" id="AABBZO010000010">
    <property type="protein sequence ID" value="EAG4462547.1"/>
    <property type="molecule type" value="Genomic_DNA"/>
</dbReference>
<evidence type="ECO:0000313" key="46">
    <source>
        <dbReference type="EMBL" id="HAC1754818.1"/>
    </source>
</evidence>
<reference evidence="50 97" key="1">
    <citation type="submission" date="2016-09" db="EMBL/GenBank/DDBJ databases">
        <title>100K Listeria isolates.</title>
        <authorList>
            <person name="Chen P."/>
            <person name="Weimer B.C."/>
            <person name="Kong N."/>
            <person name="Huang B."/>
        </authorList>
    </citation>
    <scope>NUCLEOTIDE SEQUENCE [LARGE SCALE GENOMIC DNA]</scope>
    <source>
        <strain evidence="50 97">BCW_2383</strain>
    </source>
</reference>
<dbReference type="EMBL" id="AAAQQZ010000006">
    <property type="protein sequence ID" value="EAE1339688.1"/>
    <property type="molecule type" value="Genomic_DNA"/>
</dbReference>
<dbReference type="Proteomes" id="UP000389283">
    <property type="component" value="Unassembled WGS sequence"/>
</dbReference>
<dbReference type="Proteomes" id="UP000840039">
    <property type="component" value="Unassembled WGS sequence"/>
</dbReference>
<dbReference type="EMBL" id="AAANYR010000006">
    <property type="protein sequence ID" value="EAD5787181.1"/>
    <property type="molecule type" value="Genomic_DNA"/>
</dbReference>
<dbReference type="EMBL" id="AAIAJJ010000006">
    <property type="protein sequence ID" value="ECC1557679.1"/>
    <property type="molecule type" value="Genomic_DNA"/>
</dbReference>
<evidence type="ECO:0000313" key="48">
    <source>
        <dbReference type="EMBL" id="KAA9447722.1"/>
    </source>
</evidence>
<evidence type="ECO:0000313" key="87">
    <source>
        <dbReference type="Proteomes" id="UP000540117"/>
    </source>
</evidence>
<accession>A0A0B8RA80</accession>
<dbReference type="EMBL" id="AACKDQ010000028">
    <property type="protein sequence ID" value="EAK9317772.1"/>
    <property type="molecule type" value="Genomic_DNA"/>
</dbReference>
<evidence type="ECO:0000313" key="69">
    <source>
        <dbReference type="Proteomes" id="UP000403352"/>
    </source>
</evidence>
<evidence type="ECO:0000313" key="31">
    <source>
        <dbReference type="EMBL" id="ECB9472616.1"/>
    </source>
</evidence>
<keyword evidence="32" id="KW-0223">Dioxygenase</keyword>
<evidence type="ECO:0000313" key="8">
    <source>
        <dbReference type="EMBL" id="EAD3793754.1"/>
    </source>
</evidence>
<evidence type="ECO:0000313" key="85">
    <source>
        <dbReference type="Proteomes" id="UP000530452"/>
    </source>
</evidence>
<reference evidence="85 86" key="6">
    <citation type="submission" date="2019-04" db="EMBL/GenBank/DDBJ databases">
        <authorList>
            <person name="Ashton P.M."/>
            <person name="Dallman T."/>
            <person name="Nair S."/>
            <person name="De Pinna E."/>
            <person name="Peters T."/>
            <person name="Grant K."/>
        </authorList>
    </citation>
    <scope>NUCLEOTIDE SEQUENCE [LARGE SCALE GENOMIC DNA]</scope>
    <source>
        <strain evidence="26 86">282333</strain>
        <strain evidence="27 85">282352</strain>
        <strain evidence="25 89">289003</strain>
        <strain evidence="39 76">788324</strain>
        <strain evidence="13">RL15000286</strain>
    </source>
</reference>
<reference evidence="70 81" key="5">
    <citation type="submission" date="2019-04" db="EMBL/GenBank/DDBJ databases">
        <authorList>
            <consortium name="GenomeTrakr network: Whole genome sequencing for foodborne pathogen traceback"/>
        </authorList>
    </citation>
    <scope>NUCLEOTIDE SEQUENCE [LARGE SCALE GENOMIC DNA]</scope>
    <source>
        <strain evidence="23 90">CFSAN004300</strain>
        <strain evidence="24 81">CFSAN072474</strain>
        <strain evidence="35 62">FLAG-55987</strain>
        <strain evidence="30 70">PHLUSALM00088</strain>
    </source>
</reference>
<evidence type="ECO:0000313" key="47">
    <source>
        <dbReference type="EMBL" id="HAJ9594260.1"/>
    </source>
</evidence>
<dbReference type="EMBL" id="AABGHY010000007">
    <property type="protein sequence ID" value="EAH3294798.1"/>
    <property type="molecule type" value="Genomic_DNA"/>
</dbReference>
<dbReference type="EMBL" id="AAANYN010000005">
    <property type="protein sequence ID" value="EAD5773610.1"/>
    <property type="molecule type" value="Genomic_DNA"/>
</dbReference>
<evidence type="ECO:0000313" key="51">
    <source>
        <dbReference type="EMBL" id="RKA04878.1"/>
    </source>
</evidence>
<dbReference type="EMBL" id="AANCRK010000007">
    <property type="protein sequence ID" value="EDN7716115.1"/>
    <property type="molecule type" value="Genomic_DNA"/>
</dbReference>
<evidence type="ECO:0000313" key="29">
    <source>
        <dbReference type="EMBL" id="EAK8898009.1"/>
    </source>
</evidence>
<dbReference type="PANTHER" id="PTHR36503:SF2">
    <property type="entry name" value="BLR2408 PROTEIN"/>
    <property type="match status" value="1"/>
</dbReference>
<evidence type="ECO:0000313" key="86">
    <source>
        <dbReference type="Proteomes" id="UP000533021"/>
    </source>
</evidence>
<dbReference type="Proteomes" id="UP000842809">
    <property type="component" value="Unassembled WGS sequence"/>
</dbReference>
<evidence type="ECO:0000313" key="78">
    <source>
        <dbReference type="Proteomes" id="UP000478704"/>
    </source>
</evidence>
<evidence type="ECO:0000313" key="45">
    <source>
        <dbReference type="EMBL" id="HAC0275711.1"/>
    </source>
</evidence>
<dbReference type="EMBL" id="AAAIXK010000005">
    <property type="protein sequence ID" value="EAC5550741.1"/>
    <property type="molecule type" value="Genomic_DNA"/>
</dbReference>
<dbReference type="EMBL" id="MJTJ01000002">
    <property type="protein sequence ID" value="OET53008.1"/>
    <property type="molecule type" value="Genomic_DNA"/>
</dbReference>
<evidence type="ECO:0000313" key="67">
    <source>
        <dbReference type="Proteomes" id="UP000389283"/>
    </source>
</evidence>
<evidence type="ECO:0000313" key="2">
    <source>
        <dbReference type="EMBL" id="EAC4553534.1"/>
    </source>
</evidence>
<dbReference type="KEGG" id="lmok:CQ02_12365"/>
<dbReference type="EMBL" id="AABEKY010000011">
    <property type="protein sequence ID" value="EAG9388724.1"/>
    <property type="molecule type" value="Genomic_DNA"/>
</dbReference>
<dbReference type="Proteomes" id="UP000403352">
    <property type="component" value="Unassembled WGS sequence"/>
</dbReference>
<evidence type="ECO:0000313" key="58">
    <source>
        <dbReference type="Proteomes" id="UP000345329"/>
    </source>
</evidence>
<evidence type="ECO:0000313" key="77">
    <source>
        <dbReference type="Proteomes" id="UP000478682"/>
    </source>
</evidence>
<dbReference type="EMBL" id="AABBYJ010000008">
    <property type="protein sequence ID" value="EAG4332121.1"/>
    <property type="molecule type" value="Genomic_DNA"/>
</dbReference>
<dbReference type="EMBL" id="DAAIJL010000008">
    <property type="protein sequence ID" value="HAB8557573.1"/>
    <property type="molecule type" value="Genomic_DNA"/>
</dbReference>
<evidence type="ECO:0000313" key="21">
    <source>
        <dbReference type="EMBL" id="EAG4462547.1"/>
    </source>
</evidence>
<name>A0A0B8RA80_LISMN</name>
<evidence type="ECO:0000313" key="88">
    <source>
        <dbReference type="Proteomes" id="UP000544530"/>
    </source>
</evidence>
<evidence type="ECO:0000313" key="36">
    <source>
        <dbReference type="EMBL" id="ECY9783186.1"/>
    </source>
</evidence>
<evidence type="ECO:0000313" key="72">
    <source>
        <dbReference type="Proteomes" id="UP000427828"/>
    </source>
</evidence>
<evidence type="ECO:0000313" key="50">
    <source>
        <dbReference type="EMBL" id="OET53008.1"/>
    </source>
</evidence>
<evidence type="ECO:0000313" key="49">
    <source>
        <dbReference type="EMBL" id="NYA02313.1"/>
    </source>
</evidence>
<evidence type="ECO:0000313" key="20">
    <source>
        <dbReference type="EMBL" id="EAG4332121.1"/>
    </source>
</evidence>
<evidence type="ECO:0000313" key="80">
    <source>
        <dbReference type="Proteomes" id="UP000489121"/>
    </source>
</evidence>
<evidence type="ECO:0000313" key="22">
    <source>
        <dbReference type="EMBL" id="EAG6170350.1"/>
    </source>
</evidence>
<reference evidence="49 88" key="10">
    <citation type="submission" date="2020-06" db="EMBL/GenBank/DDBJ databases">
        <title>Two Listeria outbreaks in Switzerland in 2018 and 2020.</title>
        <authorList>
            <person name="Stevens M.J.A."/>
            <person name="Bloemberg G."/>
            <person name="Nusch-Inderbinnen M."/>
            <person name="Stephan R."/>
        </authorList>
    </citation>
    <scope>NUCLEOTIDE SEQUENCE [LARGE SCALE GENOMIC DNA]</scope>
    <source>
        <strain evidence="49 88">N18-0707</strain>
    </source>
</reference>
<dbReference type="PANTHER" id="PTHR36503">
    <property type="entry name" value="BLR2520 PROTEIN"/>
    <property type="match status" value="1"/>
</dbReference>